<dbReference type="OrthoDB" id="9784811at2"/>
<feature type="compositionally biased region" description="Basic and acidic residues" evidence="1">
    <location>
        <begin position="84"/>
        <end position="99"/>
    </location>
</feature>
<proteinExistence type="predicted"/>
<keyword evidence="4" id="KW-1185">Reference proteome</keyword>
<comment type="caution">
    <text evidence="3">The sequence shown here is derived from an EMBL/GenBank/DDBJ whole genome shotgun (WGS) entry which is preliminary data.</text>
</comment>
<dbReference type="PANTHER" id="PTHR30105">
    <property type="entry name" value="UNCHARACTERIZED YIBQ-RELATED"/>
    <property type="match status" value="1"/>
</dbReference>
<keyword evidence="2" id="KW-1133">Transmembrane helix</keyword>
<reference evidence="3 4" key="1">
    <citation type="submission" date="2018-06" db="EMBL/GenBank/DDBJ databases">
        <title>Complete genome of Desulfovibrio indonesiensis P37SLT.</title>
        <authorList>
            <person name="Crispim J.S."/>
            <person name="Vidigal P.M.P."/>
            <person name="Silva L.C.F."/>
            <person name="Laguardia C.N."/>
            <person name="Araujo L.C."/>
            <person name="Dias R.S."/>
            <person name="Sousa M.P."/>
            <person name="Paula S.O."/>
            <person name="Silva C."/>
        </authorList>
    </citation>
    <scope>NUCLEOTIDE SEQUENCE [LARGE SCALE GENOMIC DNA]</scope>
    <source>
        <strain evidence="3 4">P37SLT</strain>
    </source>
</reference>
<dbReference type="AlphaFoldDB" id="A0A7M3MFE5"/>
<dbReference type="RefSeq" id="WP_144302931.1">
    <property type="nucleotide sequence ID" value="NZ_QMIE01000007.1"/>
</dbReference>
<dbReference type="CDD" id="cd10936">
    <property type="entry name" value="CE4_DAC2"/>
    <property type="match status" value="1"/>
</dbReference>
<feature type="region of interest" description="Disordered" evidence="1">
    <location>
        <begin position="1"/>
        <end position="30"/>
    </location>
</feature>
<dbReference type="Gene3D" id="3.20.20.370">
    <property type="entry name" value="Glycoside hydrolase/deacetylase"/>
    <property type="match status" value="1"/>
</dbReference>
<keyword evidence="2" id="KW-0472">Membrane</keyword>
<evidence type="ECO:0000313" key="4">
    <source>
        <dbReference type="Proteomes" id="UP000448292"/>
    </source>
</evidence>
<gene>
    <name evidence="3" type="ORF">DPQ33_09215</name>
</gene>
<dbReference type="PANTHER" id="PTHR30105:SF2">
    <property type="entry name" value="DIVERGENT POLYSACCHARIDE DEACETYLASE SUPERFAMILY"/>
    <property type="match status" value="1"/>
</dbReference>
<dbReference type="InterPro" id="IPR006837">
    <property type="entry name" value="Divergent_DAC"/>
</dbReference>
<dbReference type="Proteomes" id="UP000448292">
    <property type="component" value="Unassembled WGS sequence"/>
</dbReference>
<feature type="transmembrane region" description="Helical" evidence="2">
    <location>
        <begin position="45"/>
        <end position="65"/>
    </location>
</feature>
<accession>A0A7M3MFE5</accession>
<dbReference type="Pfam" id="PF04748">
    <property type="entry name" value="Polysacc_deac_2"/>
    <property type="match status" value="1"/>
</dbReference>
<dbReference type="EMBL" id="QMIE01000007">
    <property type="protein sequence ID" value="TVM17352.1"/>
    <property type="molecule type" value="Genomic_DNA"/>
</dbReference>
<name>A0A7M3MFE5_9BACT</name>
<feature type="compositionally biased region" description="Basic and acidic residues" evidence="1">
    <location>
        <begin position="1"/>
        <end position="12"/>
    </location>
</feature>
<protein>
    <recommendedName>
        <fullName evidence="5">Divergent polysaccharide deacetylase family protein</fullName>
    </recommendedName>
</protein>
<dbReference type="GO" id="GO:0005975">
    <property type="term" value="P:carbohydrate metabolic process"/>
    <property type="evidence" value="ECO:0007669"/>
    <property type="project" value="InterPro"/>
</dbReference>
<sequence length="466" mass="51145">MPQEPAENRPEDESPIAGRAAVQTEQDPESCRDAAAGSRLFKRAFFIWLPCLVILVVAFLLFRPVEEAGGSGRRPDTPPAENATVRRDVAKRPSGEVEKATAPPAGDALPYEEALGGPLEESIKRVDYALIQNMLQLGYESDRMRLDHVETRSRGGVEHHFQRLDLILDEGPEGFVENLKPLLEFWADEAVLEQVNATTWRIAVLQRPTHELDFFRREDIVPGPDHFLAVKGPKIVVVIDDLGESPSFARDLVDLGIPITFAIWPRASHVREVASIAREAGMEIIVHQPMEPVAYPKMQPGPGAVYVRMTPEEIEATVSANLDLVPGAVGLNNHMGSRFTQDGNGTAAVARVLKARGLMALDSLTHPRSVFRSMAKSLGVPSNTRDVFLDVVRSKRSVLHQLIKAERIAQKKGQAVAIGHPFPETLAGLREWVQTRDGSVTPVNLATLVASGTSSHARVEKSPETR</sequence>
<dbReference type="SUPFAM" id="SSF88713">
    <property type="entry name" value="Glycoside hydrolase/deacetylase"/>
    <property type="match status" value="1"/>
</dbReference>
<organism evidence="3 4">
    <name type="scientific">Oceanidesulfovibrio indonesiensis</name>
    <dbReference type="NCBI Taxonomy" id="54767"/>
    <lineage>
        <taxon>Bacteria</taxon>
        <taxon>Pseudomonadati</taxon>
        <taxon>Thermodesulfobacteriota</taxon>
        <taxon>Desulfovibrionia</taxon>
        <taxon>Desulfovibrionales</taxon>
        <taxon>Desulfovibrionaceae</taxon>
        <taxon>Oceanidesulfovibrio</taxon>
    </lineage>
</organism>
<evidence type="ECO:0000313" key="3">
    <source>
        <dbReference type="EMBL" id="TVM17352.1"/>
    </source>
</evidence>
<feature type="region of interest" description="Disordered" evidence="1">
    <location>
        <begin position="67"/>
        <end position="112"/>
    </location>
</feature>
<evidence type="ECO:0008006" key="5">
    <source>
        <dbReference type="Google" id="ProtNLM"/>
    </source>
</evidence>
<keyword evidence="2" id="KW-0812">Transmembrane</keyword>
<evidence type="ECO:0000256" key="2">
    <source>
        <dbReference type="SAM" id="Phobius"/>
    </source>
</evidence>
<evidence type="ECO:0000256" key="1">
    <source>
        <dbReference type="SAM" id="MobiDB-lite"/>
    </source>
</evidence>
<dbReference type="InterPro" id="IPR011330">
    <property type="entry name" value="Glyco_hydro/deAcase_b/a-brl"/>
</dbReference>